<keyword evidence="1" id="KW-1133">Transmembrane helix</keyword>
<protein>
    <submittedName>
        <fullName evidence="2">Uncharacterized protein</fullName>
    </submittedName>
</protein>
<proteinExistence type="predicted"/>
<accession>A0A9X3D8H4</accession>
<comment type="caution">
    <text evidence="2">The sequence shown here is derived from an EMBL/GenBank/DDBJ whole genome shotgun (WGS) entry which is preliminary data.</text>
</comment>
<gene>
    <name evidence="2" type="ORF">OSB52_21855</name>
</gene>
<evidence type="ECO:0000313" key="2">
    <source>
        <dbReference type="EMBL" id="MCX2966726.1"/>
    </source>
</evidence>
<keyword evidence="3" id="KW-1185">Reference proteome</keyword>
<organism evidence="2 3">
    <name type="scientific">Gordonia aquimaris</name>
    <dbReference type="NCBI Taxonomy" id="2984863"/>
    <lineage>
        <taxon>Bacteria</taxon>
        <taxon>Bacillati</taxon>
        <taxon>Actinomycetota</taxon>
        <taxon>Actinomycetes</taxon>
        <taxon>Mycobacteriales</taxon>
        <taxon>Gordoniaceae</taxon>
        <taxon>Gordonia</taxon>
    </lineage>
</organism>
<reference evidence="2" key="1">
    <citation type="submission" date="2022-10" db="EMBL/GenBank/DDBJ databases">
        <title>WGS of marine actinomycetes from Thailand.</title>
        <authorList>
            <person name="Thawai C."/>
        </authorList>
    </citation>
    <scope>NUCLEOTIDE SEQUENCE</scope>
    <source>
        <strain evidence="2">SW21</strain>
    </source>
</reference>
<keyword evidence="1" id="KW-0472">Membrane</keyword>
<dbReference type="Proteomes" id="UP001143347">
    <property type="component" value="Unassembled WGS sequence"/>
</dbReference>
<evidence type="ECO:0000313" key="3">
    <source>
        <dbReference type="Proteomes" id="UP001143347"/>
    </source>
</evidence>
<dbReference type="RefSeq" id="WP_266063502.1">
    <property type="nucleotide sequence ID" value="NZ_JAPKFM010000031.1"/>
</dbReference>
<sequence>MAARTHTVPTPRWAHRRWTSMLDTTAVAVPQILMMGLIMFAVAESPAPATESTELPPVVVVAR</sequence>
<feature type="transmembrane region" description="Helical" evidence="1">
    <location>
        <begin position="21"/>
        <end position="43"/>
    </location>
</feature>
<dbReference type="AlphaFoldDB" id="A0A9X3D8H4"/>
<keyword evidence="1" id="KW-0812">Transmembrane</keyword>
<evidence type="ECO:0000256" key="1">
    <source>
        <dbReference type="SAM" id="Phobius"/>
    </source>
</evidence>
<dbReference type="EMBL" id="JAPKFM010000031">
    <property type="protein sequence ID" value="MCX2966726.1"/>
    <property type="molecule type" value="Genomic_DNA"/>
</dbReference>
<name>A0A9X3D8H4_9ACTN</name>